<comment type="caution">
    <text evidence="1">The sequence shown here is derived from an EMBL/GenBank/DDBJ whole genome shotgun (WGS) entry which is preliminary data.</text>
</comment>
<organism evidence="1">
    <name type="scientific">Tetraodon nigroviridis</name>
    <name type="common">Spotted green pufferfish</name>
    <name type="synonym">Chelonodon nigroviridis</name>
    <dbReference type="NCBI Taxonomy" id="99883"/>
    <lineage>
        <taxon>Eukaryota</taxon>
        <taxon>Metazoa</taxon>
        <taxon>Chordata</taxon>
        <taxon>Craniata</taxon>
        <taxon>Vertebrata</taxon>
        <taxon>Euteleostomi</taxon>
        <taxon>Actinopterygii</taxon>
        <taxon>Neopterygii</taxon>
        <taxon>Teleostei</taxon>
        <taxon>Neoteleostei</taxon>
        <taxon>Acanthomorphata</taxon>
        <taxon>Eupercaria</taxon>
        <taxon>Tetraodontiformes</taxon>
        <taxon>Tetradontoidea</taxon>
        <taxon>Tetraodontidae</taxon>
        <taxon>Tetraodon</taxon>
    </lineage>
</organism>
<dbReference type="KEGG" id="tng:GSTEN00021722G001"/>
<name>Q4S9V7_TETNG</name>
<feature type="non-terminal residue" evidence="1">
    <location>
        <position position="51"/>
    </location>
</feature>
<reference evidence="1" key="2">
    <citation type="submission" date="2004-02" db="EMBL/GenBank/DDBJ databases">
        <authorList>
            <consortium name="Genoscope"/>
            <consortium name="Whitehead Institute Centre for Genome Research"/>
        </authorList>
    </citation>
    <scope>NUCLEOTIDE SEQUENCE</scope>
</reference>
<proteinExistence type="predicted"/>
<accession>Q4S9V7</accession>
<dbReference type="AlphaFoldDB" id="Q4S9V7"/>
<evidence type="ECO:0000313" key="1">
    <source>
        <dbReference type="EMBL" id="CAG02575.1"/>
    </source>
</evidence>
<dbReference type="EMBL" id="CAAE01014694">
    <property type="protein sequence ID" value="CAG02575.1"/>
    <property type="molecule type" value="Genomic_DNA"/>
</dbReference>
<reference evidence="1" key="1">
    <citation type="journal article" date="2004" name="Nature">
        <title>Genome duplication in the teleost fish Tetraodon nigroviridis reveals the early vertebrate proto-karyotype.</title>
        <authorList>
            <person name="Jaillon O."/>
            <person name="Aury J.-M."/>
            <person name="Brunet F."/>
            <person name="Petit J.-L."/>
            <person name="Stange-Thomann N."/>
            <person name="Mauceli E."/>
            <person name="Bouneau L."/>
            <person name="Fischer C."/>
            <person name="Ozouf-Costaz C."/>
            <person name="Bernot A."/>
            <person name="Nicaud S."/>
            <person name="Jaffe D."/>
            <person name="Fisher S."/>
            <person name="Lutfalla G."/>
            <person name="Dossat C."/>
            <person name="Segurens B."/>
            <person name="Dasilva C."/>
            <person name="Salanoubat M."/>
            <person name="Levy M."/>
            <person name="Boudet N."/>
            <person name="Castellano S."/>
            <person name="Anthouard V."/>
            <person name="Jubin C."/>
            <person name="Castelli V."/>
            <person name="Katinka M."/>
            <person name="Vacherie B."/>
            <person name="Biemont C."/>
            <person name="Skalli Z."/>
            <person name="Cattolico L."/>
            <person name="Poulain J."/>
            <person name="De Berardinis V."/>
            <person name="Cruaud C."/>
            <person name="Duprat S."/>
            <person name="Brottier P."/>
            <person name="Coutanceau J.-P."/>
            <person name="Gouzy J."/>
            <person name="Parra G."/>
            <person name="Lardier G."/>
            <person name="Chapple C."/>
            <person name="McKernan K.J."/>
            <person name="McEwan P."/>
            <person name="Bosak S."/>
            <person name="Kellis M."/>
            <person name="Volff J.-N."/>
            <person name="Guigo R."/>
            <person name="Zody M.C."/>
            <person name="Mesirov J."/>
            <person name="Lindblad-Toh K."/>
            <person name="Birren B."/>
            <person name="Nusbaum C."/>
            <person name="Kahn D."/>
            <person name="Robinson-Rechavi M."/>
            <person name="Laudet V."/>
            <person name="Schachter V."/>
            <person name="Quetier F."/>
            <person name="Saurin W."/>
            <person name="Scarpelli C."/>
            <person name="Wincker P."/>
            <person name="Lander E.S."/>
            <person name="Weissenbach J."/>
            <person name="Roest Crollius H."/>
        </authorList>
    </citation>
    <scope>NUCLEOTIDE SEQUENCE [LARGE SCALE GENOMIC DNA]</scope>
</reference>
<gene>
    <name evidence="1" type="ORF">GSTENG00021722001</name>
</gene>
<protein>
    <submittedName>
        <fullName evidence="1">(spotted green pufferfish) hypothetical protein</fullName>
    </submittedName>
</protein>
<dbReference type="OrthoDB" id="8956354at2759"/>
<sequence>MPNDDIDVKNLESLEKYRSYTPYLRQAEEATRRQVWWKTYRGYVETADPAH</sequence>